<dbReference type="EMBL" id="JAKGSG010000044">
    <property type="protein sequence ID" value="MCF4122532.1"/>
    <property type="molecule type" value="Genomic_DNA"/>
</dbReference>
<reference evidence="5" key="1">
    <citation type="submission" date="2022-01" db="EMBL/GenBank/DDBJ databases">
        <title>Antribacter sp. nov., isolated from Guizhou of China.</title>
        <authorList>
            <person name="Chengliang C."/>
            <person name="Ya Z."/>
        </authorList>
    </citation>
    <scope>NUCLEOTIDE SEQUENCE</scope>
    <source>
        <strain evidence="5">KLBMP 9083</strain>
    </source>
</reference>
<dbReference type="SUPFAM" id="SSF51735">
    <property type="entry name" value="NAD(P)-binding Rossmann-fold domains"/>
    <property type="match status" value="1"/>
</dbReference>
<organism evidence="5 6">
    <name type="scientific">Antribacter soli</name>
    <dbReference type="NCBI Taxonomy" id="2910976"/>
    <lineage>
        <taxon>Bacteria</taxon>
        <taxon>Bacillati</taxon>
        <taxon>Actinomycetota</taxon>
        <taxon>Actinomycetes</taxon>
        <taxon>Micrococcales</taxon>
        <taxon>Promicromonosporaceae</taxon>
        <taxon>Antribacter</taxon>
    </lineage>
</organism>
<dbReference type="Pfam" id="PF01370">
    <property type="entry name" value="Epimerase"/>
    <property type="match status" value="1"/>
</dbReference>
<dbReference type="InterPro" id="IPR013549">
    <property type="entry name" value="DUF1731"/>
</dbReference>
<keyword evidence="6" id="KW-1185">Reference proteome</keyword>
<name>A0AA41QI18_9MICO</name>
<evidence type="ECO:0000256" key="2">
    <source>
        <dbReference type="SAM" id="MobiDB-lite"/>
    </source>
</evidence>
<evidence type="ECO:0000259" key="4">
    <source>
        <dbReference type="Pfam" id="PF08338"/>
    </source>
</evidence>
<dbReference type="Pfam" id="PF08338">
    <property type="entry name" value="DUF1731"/>
    <property type="match status" value="1"/>
</dbReference>
<protein>
    <submittedName>
        <fullName evidence="5">TIGR01777 family oxidoreductase</fullName>
    </submittedName>
</protein>
<dbReference type="PANTHER" id="PTHR11092:SF0">
    <property type="entry name" value="EPIMERASE FAMILY PROTEIN SDR39U1"/>
    <property type="match status" value="1"/>
</dbReference>
<dbReference type="Gene3D" id="3.40.50.720">
    <property type="entry name" value="NAD(P)-binding Rossmann-like Domain"/>
    <property type="match status" value="1"/>
</dbReference>
<feature type="domain" description="NAD-dependent epimerase/dehydratase" evidence="3">
    <location>
        <begin position="3"/>
        <end position="238"/>
    </location>
</feature>
<feature type="region of interest" description="Disordered" evidence="2">
    <location>
        <begin position="33"/>
        <end position="65"/>
    </location>
</feature>
<feature type="domain" description="DUF1731" evidence="4">
    <location>
        <begin position="268"/>
        <end position="313"/>
    </location>
</feature>
<dbReference type="AlphaFoldDB" id="A0AA41QI18"/>
<accession>A0AA41QI18</accession>
<gene>
    <name evidence="5" type="ORF">L1785_16260</name>
</gene>
<evidence type="ECO:0000313" key="6">
    <source>
        <dbReference type="Proteomes" id="UP001165405"/>
    </source>
</evidence>
<sequence>MDVVVAGSHGFIGSALVADLVARGYRVRRLVRPGGRRRGAPPASTAPLQGSRGAEPAGSTVDVPWDPSVGELSPAALEGAAAVVNLAGAGIGDRRWTSAYRREILRSRVTTAGLLATTLATLDAPGVLVQPTGIGAYGDRGDELLTEASSRGDDFLAGVVRAWEEATAPAAEAGIRVVHLRSGTVLAPRGGAFGRLLPLIRLGLGGPLGSGRQWWPWITLHDELAAIRFAIERPIAGPVNAVAPDLATNAQVIRALARAMHRPAVLQVPRIALRVAIGQFTEGLLSSQRAEPTALRDAGFRWQHPTLDEAARRIAAG</sequence>
<dbReference type="Proteomes" id="UP001165405">
    <property type="component" value="Unassembled WGS sequence"/>
</dbReference>
<dbReference type="NCBIfam" id="TIGR01777">
    <property type="entry name" value="yfcH"/>
    <property type="match status" value="1"/>
</dbReference>
<comment type="caution">
    <text evidence="5">The sequence shown here is derived from an EMBL/GenBank/DDBJ whole genome shotgun (WGS) entry which is preliminary data.</text>
</comment>
<dbReference type="InterPro" id="IPR036291">
    <property type="entry name" value="NAD(P)-bd_dom_sf"/>
</dbReference>
<comment type="similarity">
    <text evidence="1">Belongs to the NAD(P)-dependent epimerase/dehydratase family. SDR39U1 subfamily.</text>
</comment>
<evidence type="ECO:0000313" key="5">
    <source>
        <dbReference type="EMBL" id="MCF4122532.1"/>
    </source>
</evidence>
<proteinExistence type="inferred from homology"/>
<dbReference type="RefSeq" id="WP_236090331.1">
    <property type="nucleotide sequence ID" value="NZ_JAKGSG010000044.1"/>
</dbReference>
<evidence type="ECO:0000259" key="3">
    <source>
        <dbReference type="Pfam" id="PF01370"/>
    </source>
</evidence>
<dbReference type="InterPro" id="IPR001509">
    <property type="entry name" value="Epimerase_deHydtase"/>
</dbReference>
<dbReference type="PANTHER" id="PTHR11092">
    <property type="entry name" value="SUGAR NUCLEOTIDE EPIMERASE RELATED"/>
    <property type="match status" value="1"/>
</dbReference>
<evidence type="ECO:0000256" key="1">
    <source>
        <dbReference type="ARBA" id="ARBA00009353"/>
    </source>
</evidence>
<dbReference type="InterPro" id="IPR010099">
    <property type="entry name" value="SDR39U1"/>
</dbReference>